<dbReference type="EMBL" id="VHJK01000001">
    <property type="protein sequence ID" value="TRD10785.1"/>
    <property type="molecule type" value="Genomic_DNA"/>
</dbReference>
<keyword evidence="12" id="KW-0813">Transport</keyword>
<keyword evidence="4 12" id="KW-0812">Transmembrane</keyword>
<reference evidence="13 14" key="1">
    <citation type="submission" date="2019-06" db="EMBL/GenBank/DDBJ databases">
        <title>Erythrobacter insulae sp. nov., isolated from a tidal flat.</title>
        <authorList>
            <person name="Yoon J.-H."/>
        </authorList>
    </citation>
    <scope>NUCLEOTIDE SEQUENCE [LARGE SCALE GENOMIC DNA]</scope>
    <source>
        <strain evidence="13 14">JBTF-M21</strain>
    </source>
</reference>
<keyword evidence="9 12" id="KW-0407">Ion channel</keyword>
<dbReference type="GO" id="GO:0062054">
    <property type="term" value="F:fluoride channel activity"/>
    <property type="evidence" value="ECO:0007669"/>
    <property type="project" value="UniProtKB-UniRule"/>
</dbReference>
<dbReference type="GO" id="GO:0140114">
    <property type="term" value="P:cellular detoxification of fluoride"/>
    <property type="evidence" value="ECO:0007669"/>
    <property type="project" value="UniProtKB-UniRule"/>
</dbReference>
<name>A0A547P9G0_9SPHN</name>
<protein>
    <recommendedName>
        <fullName evidence="12">Fluoride-specific ion channel FluC</fullName>
    </recommendedName>
</protein>
<comment type="similarity">
    <text evidence="10 12">Belongs to the fluoride channel Fluc/FEX (TC 1.A.43) family.</text>
</comment>
<dbReference type="NCBIfam" id="TIGR00494">
    <property type="entry name" value="crcB"/>
    <property type="match status" value="1"/>
</dbReference>
<evidence type="ECO:0000256" key="7">
    <source>
        <dbReference type="ARBA" id="ARBA00023065"/>
    </source>
</evidence>
<keyword evidence="7 12" id="KW-0406">Ion transport</keyword>
<feature type="binding site" evidence="12">
    <location>
        <position position="84"/>
    </location>
    <ligand>
        <name>Na(+)</name>
        <dbReference type="ChEBI" id="CHEBI:29101"/>
        <note>structural</note>
    </ligand>
</feature>
<dbReference type="GO" id="GO:0046872">
    <property type="term" value="F:metal ion binding"/>
    <property type="evidence" value="ECO:0007669"/>
    <property type="project" value="UniProtKB-KW"/>
</dbReference>
<feature type="transmembrane region" description="Helical" evidence="12">
    <location>
        <begin position="106"/>
        <end position="130"/>
    </location>
</feature>
<dbReference type="Proteomes" id="UP000316343">
    <property type="component" value="Unassembled WGS sequence"/>
</dbReference>
<feature type="transmembrane region" description="Helical" evidence="12">
    <location>
        <begin position="76"/>
        <end position="100"/>
    </location>
</feature>
<keyword evidence="2 12" id="KW-1003">Cell membrane</keyword>
<gene>
    <name evidence="12 13" type="primary">crcB</name>
    <name evidence="12" type="synonym">fluC</name>
    <name evidence="13" type="ORF">FGU71_02140</name>
</gene>
<evidence type="ECO:0000256" key="3">
    <source>
        <dbReference type="ARBA" id="ARBA00022519"/>
    </source>
</evidence>
<dbReference type="InterPro" id="IPR003691">
    <property type="entry name" value="FluC"/>
</dbReference>
<evidence type="ECO:0000256" key="5">
    <source>
        <dbReference type="ARBA" id="ARBA00022989"/>
    </source>
</evidence>
<accession>A0A547P9G0</accession>
<dbReference type="AlphaFoldDB" id="A0A547P9G0"/>
<keyword evidence="12" id="KW-0479">Metal-binding</keyword>
<evidence type="ECO:0000313" key="13">
    <source>
        <dbReference type="EMBL" id="TRD10785.1"/>
    </source>
</evidence>
<dbReference type="OrthoDB" id="9806299at2"/>
<evidence type="ECO:0000256" key="10">
    <source>
        <dbReference type="ARBA" id="ARBA00035120"/>
    </source>
</evidence>
<comment type="activity regulation">
    <text evidence="12">Na(+) is not transported, but it plays an essential structural role and its presence is essential for fluoride channel function.</text>
</comment>
<comment type="caution">
    <text evidence="13">The sequence shown here is derived from an EMBL/GenBank/DDBJ whole genome shotgun (WGS) entry which is preliminary data.</text>
</comment>
<sequence>MATPAVSSMAAALFVALGGATGSVARYFLGRSLTSVMGEGSYPWAILGINTLGSLAMGLVFGWFASHGGGTETQRLLFAVGLLGGFTTFSAFSLEIILMIQRGALGMAALFIAASVIAGVAALYLGLVVMKD</sequence>
<comment type="catalytic activity">
    <reaction evidence="11">
        <text>fluoride(in) = fluoride(out)</text>
        <dbReference type="Rhea" id="RHEA:76159"/>
        <dbReference type="ChEBI" id="CHEBI:17051"/>
    </reaction>
    <physiologicalReaction direction="left-to-right" evidence="11">
        <dbReference type="Rhea" id="RHEA:76160"/>
    </physiologicalReaction>
</comment>
<comment type="subcellular location">
    <subcellularLocation>
        <location evidence="1 12">Cell membrane</location>
        <topology evidence="1 12">Multi-pass membrane protein</topology>
    </subcellularLocation>
</comment>
<dbReference type="PANTHER" id="PTHR28259">
    <property type="entry name" value="FLUORIDE EXPORT PROTEIN 1-RELATED"/>
    <property type="match status" value="1"/>
</dbReference>
<dbReference type="RefSeq" id="WP_142787046.1">
    <property type="nucleotide sequence ID" value="NZ_VHJK01000001.1"/>
</dbReference>
<dbReference type="HAMAP" id="MF_00454">
    <property type="entry name" value="FluC"/>
    <property type="match status" value="1"/>
</dbReference>
<feature type="binding site" evidence="12">
    <location>
        <position position="87"/>
    </location>
    <ligand>
        <name>Na(+)</name>
        <dbReference type="ChEBI" id="CHEBI:29101"/>
        <note>structural</note>
    </ligand>
</feature>
<dbReference type="GO" id="GO:0005886">
    <property type="term" value="C:plasma membrane"/>
    <property type="evidence" value="ECO:0007669"/>
    <property type="project" value="UniProtKB-SubCell"/>
</dbReference>
<evidence type="ECO:0000256" key="2">
    <source>
        <dbReference type="ARBA" id="ARBA00022475"/>
    </source>
</evidence>
<feature type="transmembrane region" description="Helical" evidence="12">
    <location>
        <begin position="41"/>
        <end position="64"/>
    </location>
</feature>
<evidence type="ECO:0000256" key="4">
    <source>
        <dbReference type="ARBA" id="ARBA00022692"/>
    </source>
</evidence>
<keyword evidence="3" id="KW-0997">Cell inner membrane</keyword>
<keyword evidence="5 12" id="KW-1133">Transmembrane helix</keyword>
<dbReference type="PANTHER" id="PTHR28259:SF1">
    <property type="entry name" value="FLUORIDE EXPORT PROTEIN 1-RELATED"/>
    <property type="match status" value="1"/>
</dbReference>
<keyword evidence="8 12" id="KW-0472">Membrane</keyword>
<evidence type="ECO:0000256" key="8">
    <source>
        <dbReference type="ARBA" id="ARBA00023136"/>
    </source>
</evidence>
<evidence type="ECO:0000313" key="14">
    <source>
        <dbReference type="Proteomes" id="UP000316343"/>
    </source>
</evidence>
<evidence type="ECO:0000256" key="11">
    <source>
        <dbReference type="ARBA" id="ARBA00035585"/>
    </source>
</evidence>
<keyword evidence="6 12" id="KW-0915">Sodium</keyword>
<keyword evidence="14" id="KW-1185">Reference proteome</keyword>
<proteinExistence type="inferred from homology"/>
<evidence type="ECO:0000256" key="9">
    <source>
        <dbReference type="ARBA" id="ARBA00023303"/>
    </source>
</evidence>
<dbReference type="Pfam" id="PF02537">
    <property type="entry name" value="CRCB"/>
    <property type="match status" value="1"/>
</dbReference>
<comment type="function">
    <text evidence="12">Fluoride-specific ion channel. Important for reducing fluoride concentration in the cell, thus reducing its toxicity.</text>
</comment>
<evidence type="ECO:0000256" key="6">
    <source>
        <dbReference type="ARBA" id="ARBA00023053"/>
    </source>
</evidence>
<evidence type="ECO:0000256" key="12">
    <source>
        <dbReference type="HAMAP-Rule" id="MF_00454"/>
    </source>
</evidence>
<organism evidence="13 14">
    <name type="scientific">Erythrobacter insulae</name>
    <dbReference type="NCBI Taxonomy" id="2584124"/>
    <lineage>
        <taxon>Bacteria</taxon>
        <taxon>Pseudomonadati</taxon>
        <taxon>Pseudomonadota</taxon>
        <taxon>Alphaproteobacteria</taxon>
        <taxon>Sphingomonadales</taxon>
        <taxon>Erythrobacteraceae</taxon>
        <taxon>Erythrobacter/Porphyrobacter group</taxon>
        <taxon>Erythrobacter</taxon>
    </lineage>
</organism>
<evidence type="ECO:0000256" key="1">
    <source>
        <dbReference type="ARBA" id="ARBA00004651"/>
    </source>
</evidence>